<dbReference type="RefSeq" id="WP_338099955.1">
    <property type="nucleotide sequence ID" value="NZ_JAWDKD010000020.1"/>
</dbReference>
<gene>
    <name evidence="1" type="ORF">MsAg5_14180</name>
</gene>
<organism evidence="1 2">
    <name type="scientific">Methanolapillus africanus</name>
    <dbReference type="NCBI Taxonomy" id="3028297"/>
    <lineage>
        <taxon>Archaea</taxon>
        <taxon>Methanobacteriati</taxon>
        <taxon>Methanobacteriota</taxon>
        <taxon>Stenosarchaea group</taxon>
        <taxon>Methanomicrobia</taxon>
        <taxon>Methanosarcinales</taxon>
        <taxon>Methanosarcinaceae</taxon>
        <taxon>Methanolapillus</taxon>
    </lineage>
</organism>
<proteinExistence type="predicted"/>
<sequence>MKEVYFSVPETGSLYLDEVLVQIDAVALLFTCRDEQNRPYLCVCTDSYEPGYVVVLTTPEILIQMLNNEIPMYDAFLQSPDGIAFKIEEKDSLENDIVASVSIHDVSEKDLPLRNAFFEIHTKSITDYIFRLQEGFENESLDKSEGTRSNKQFAFDDQNHVKPVIYETK</sequence>
<accession>A0AAE4SEE1</accession>
<dbReference type="EMBL" id="JAWDKD010000020">
    <property type="protein sequence ID" value="MDV0447518.1"/>
    <property type="molecule type" value="Genomic_DNA"/>
</dbReference>
<dbReference type="Proteomes" id="UP001271789">
    <property type="component" value="Unassembled WGS sequence"/>
</dbReference>
<keyword evidence="2" id="KW-1185">Reference proteome</keyword>
<evidence type="ECO:0000313" key="2">
    <source>
        <dbReference type="Proteomes" id="UP001271789"/>
    </source>
</evidence>
<reference evidence="1" key="1">
    <citation type="submission" date="2023-06" db="EMBL/GenBank/DDBJ databases">
        <title>Genome sequence of Methanosarcinaceae archaeon Ag5.</title>
        <authorList>
            <person name="Protasov E."/>
            <person name="Platt K."/>
            <person name="Poehlein A."/>
            <person name="Daniel R."/>
            <person name="Brune A."/>
        </authorList>
    </citation>
    <scope>NUCLEOTIDE SEQUENCE</scope>
    <source>
        <strain evidence="1">Ag5</strain>
    </source>
</reference>
<comment type="caution">
    <text evidence="1">The sequence shown here is derived from an EMBL/GenBank/DDBJ whole genome shotgun (WGS) entry which is preliminary data.</text>
</comment>
<protein>
    <submittedName>
        <fullName evidence="1">Uncharacterized protein</fullName>
    </submittedName>
</protein>
<name>A0AAE4SEE1_9EURY</name>
<evidence type="ECO:0000313" key="1">
    <source>
        <dbReference type="EMBL" id="MDV0447518.1"/>
    </source>
</evidence>
<dbReference type="AlphaFoldDB" id="A0AAE4SEE1"/>